<evidence type="ECO:0000313" key="9">
    <source>
        <dbReference type="Proteomes" id="UP000018415"/>
    </source>
</evidence>
<dbReference type="InterPro" id="IPR036249">
    <property type="entry name" value="Thioredoxin-like_sf"/>
</dbReference>
<evidence type="ECO:0000259" key="7">
    <source>
        <dbReference type="Pfam" id="PF01494"/>
    </source>
</evidence>
<keyword evidence="4" id="KW-0285">Flavoprotein</keyword>
<comment type="cofactor">
    <cofactor evidence="1">
        <name>FAD</name>
        <dbReference type="ChEBI" id="CHEBI:57692"/>
    </cofactor>
</comment>
<dbReference type="RefSeq" id="WP_016658319.1">
    <property type="nucleotide sequence ID" value="NZ_BBSF01000071.1"/>
</dbReference>
<dbReference type="PANTHER" id="PTHR43004">
    <property type="entry name" value="TRK SYSTEM POTASSIUM UPTAKE PROTEIN"/>
    <property type="match status" value="1"/>
</dbReference>
<dbReference type="eggNOG" id="COG0654">
    <property type="taxonomic scope" value="Bacteria"/>
</dbReference>
<dbReference type="GO" id="GO:0016709">
    <property type="term" value="F:oxidoreductase activity, acting on paired donors, with incorporation or reduction of molecular oxygen, NAD(P)H as one donor, and incorporation of one atom of oxygen"/>
    <property type="evidence" value="ECO:0007669"/>
    <property type="project" value="UniProtKB-ARBA"/>
</dbReference>
<dbReference type="GO" id="GO:0071949">
    <property type="term" value="F:FAD binding"/>
    <property type="evidence" value="ECO:0007669"/>
    <property type="project" value="InterPro"/>
</dbReference>
<dbReference type="HOGENOM" id="CLU_009665_20_3_6"/>
<dbReference type="Gene3D" id="3.50.50.60">
    <property type="entry name" value="FAD/NAD(P)-binding domain"/>
    <property type="match status" value="1"/>
</dbReference>
<protein>
    <recommendedName>
        <fullName evidence="3">Alkyl hydroperoxide reductase subunit F</fullName>
    </recommendedName>
</protein>
<dbReference type="Gene3D" id="3.30.70.2450">
    <property type="match status" value="1"/>
</dbReference>
<dbReference type="PATRIC" id="fig|1341679.3.peg.547"/>
<dbReference type="Pfam" id="PF01494">
    <property type="entry name" value="FAD_binding_3"/>
    <property type="match status" value="1"/>
</dbReference>
<organism evidence="8 9">
    <name type="scientific">Acinetobacter indicus CIP 110367</name>
    <dbReference type="NCBI Taxonomy" id="1341679"/>
    <lineage>
        <taxon>Bacteria</taxon>
        <taxon>Pseudomonadati</taxon>
        <taxon>Pseudomonadota</taxon>
        <taxon>Gammaproteobacteria</taxon>
        <taxon>Moraxellales</taxon>
        <taxon>Moraxellaceae</taxon>
        <taxon>Acinetobacter</taxon>
    </lineage>
</organism>
<comment type="caution">
    <text evidence="8">The sequence shown here is derived from an EMBL/GenBank/DDBJ whole genome shotgun (WGS) entry which is preliminary data.</text>
</comment>
<comment type="function">
    <text evidence="6">Serves to protect the cell against DNA damage by alkyl hydroperoxides. It can use either NADH or NADPH as electron donor for direct reduction of redox dyes or of alkyl hydroperoxides when combined with the AhpC protein.</text>
</comment>
<dbReference type="OrthoDB" id="8672648at2"/>
<reference evidence="8 9" key="1">
    <citation type="submission" date="2013-10" db="EMBL/GenBank/DDBJ databases">
        <title>The Genome Sequence of Acinetobacter indicus CIP 110367.</title>
        <authorList>
            <consortium name="The Broad Institute Genomics Platform"/>
            <consortium name="The Broad Institute Genome Sequencing Center for Infectious Disease"/>
            <person name="Cerqueira G."/>
            <person name="Feldgarden M."/>
            <person name="Courvalin P."/>
            <person name="Grillot-Courvalin C."/>
            <person name="Clermont D."/>
            <person name="Rocha E."/>
            <person name="Yoon E.-J."/>
            <person name="Nemec A."/>
            <person name="Young S.K."/>
            <person name="Zeng Q."/>
            <person name="Gargeya S."/>
            <person name="Fitzgerald M."/>
            <person name="Abouelleil A."/>
            <person name="Alvarado L."/>
            <person name="Berlin A.M."/>
            <person name="Chapman S.B."/>
            <person name="Gainer-Dewar J."/>
            <person name="Goldberg J."/>
            <person name="Gnerre S."/>
            <person name="Griggs A."/>
            <person name="Gujja S."/>
            <person name="Hansen M."/>
            <person name="Howarth C."/>
            <person name="Imamovic A."/>
            <person name="Ireland A."/>
            <person name="Larimer J."/>
            <person name="McCowan C."/>
            <person name="Murphy C."/>
            <person name="Pearson M."/>
            <person name="Poon T.W."/>
            <person name="Priest M."/>
            <person name="Roberts A."/>
            <person name="Saif S."/>
            <person name="Shea T."/>
            <person name="Sykes S."/>
            <person name="Wortman J."/>
            <person name="Nusbaum C."/>
            <person name="Birren B."/>
        </authorList>
    </citation>
    <scope>NUCLEOTIDE SEQUENCE [LARGE SCALE GENOMIC DNA]</scope>
    <source>
        <strain evidence="8 9">CIP 110367</strain>
    </source>
</reference>
<evidence type="ECO:0000313" key="8">
    <source>
        <dbReference type="EMBL" id="ESK49708.1"/>
    </source>
</evidence>
<accession>V2U5X8</accession>
<comment type="similarity">
    <text evidence="2">Belongs to the PheA/TfdB FAD monooxygenase family.</text>
</comment>
<dbReference type="SUPFAM" id="SSF52833">
    <property type="entry name" value="Thioredoxin-like"/>
    <property type="match status" value="1"/>
</dbReference>
<dbReference type="PANTHER" id="PTHR43004:SF19">
    <property type="entry name" value="BINDING MONOOXYGENASE, PUTATIVE (JCVI)-RELATED"/>
    <property type="match status" value="1"/>
</dbReference>
<evidence type="ECO:0000256" key="3">
    <source>
        <dbReference type="ARBA" id="ARBA00020059"/>
    </source>
</evidence>
<dbReference type="InterPro" id="IPR036188">
    <property type="entry name" value="FAD/NAD-bd_sf"/>
</dbReference>
<dbReference type="InterPro" id="IPR002938">
    <property type="entry name" value="FAD-bd"/>
</dbReference>
<dbReference type="Proteomes" id="UP000018415">
    <property type="component" value="Unassembled WGS sequence"/>
</dbReference>
<evidence type="ECO:0000256" key="6">
    <source>
        <dbReference type="ARBA" id="ARBA00024806"/>
    </source>
</evidence>
<proteinExistence type="inferred from homology"/>
<dbReference type="InterPro" id="IPR050641">
    <property type="entry name" value="RIFMO-like"/>
</dbReference>
<evidence type="ECO:0000256" key="5">
    <source>
        <dbReference type="ARBA" id="ARBA00022827"/>
    </source>
</evidence>
<evidence type="ECO:0000256" key="2">
    <source>
        <dbReference type="ARBA" id="ARBA00007801"/>
    </source>
</evidence>
<dbReference type="AlphaFoldDB" id="V2U5X8"/>
<dbReference type="Gene3D" id="3.40.30.120">
    <property type="match status" value="1"/>
</dbReference>
<name>V2U5X8_9GAMM</name>
<dbReference type="EMBL" id="AYET01000001">
    <property type="protein sequence ID" value="ESK49708.1"/>
    <property type="molecule type" value="Genomic_DNA"/>
</dbReference>
<sequence>MNNLINEVLIVGAGPTGLILANELLRRKIPVRLIEKRNGPSHTTRAMTIHARSMEMFEHMGLAHRLEEVCLKCPGNIYHFPHLTDDDCPRTDYRVLPTRFAFYYKINQNDFEQVLREHLFSQYSLKPEYQTELTAVNQHENAVTVNITLPNGAVQEKTYPWVVGCDGVRSFVREAAGIKFSGEEVAVMAMMDVELENVNFDDRWMNYYFNETLFMNCTKLPGKYWRIYMSDATGEYVQAENQQQAFQYVADQLNIGFKVGKPEWVTAWSVRNGVADRYREGRLLICGDASHVHSPSGGQGMNGCMQDAFNLGWKLASVYKNISKESILNSYEKERKPIGEQISEGAMATHEIVMGFGIKPEDRLHYTQKPNWEAHTIRLVSGLSHNYCAASELPKGLSKLEGPQAGERAPDALLMVEPQKRLYDVLRHPLFTLLYVPGQNTNQNIALASQLRDTVDNLFPNMVVNCLISQTSSNTVPFDDDRAMKVTQNTQQINSQASFDFDHHVSNETTEIFERYAIGNEGRFILIRPDLYIAMTCLPEEGNKMLEYLEQWFTITHTDTQSLSESSSSNHYASA</sequence>
<keyword evidence="5" id="KW-0274">FAD</keyword>
<dbReference type="PRINTS" id="PR00420">
    <property type="entry name" value="RNGMNOXGNASE"/>
</dbReference>
<feature type="domain" description="FAD-binding" evidence="7">
    <location>
        <begin position="7"/>
        <end position="344"/>
    </location>
</feature>
<keyword evidence="9" id="KW-1185">Reference proteome</keyword>
<dbReference type="SUPFAM" id="SSF51905">
    <property type="entry name" value="FAD/NAD(P)-binding domain"/>
    <property type="match status" value="1"/>
</dbReference>
<gene>
    <name evidence="8" type="ORF">P253_00565</name>
</gene>
<evidence type="ECO:0000256" key="4">
    <source>
        <dbReference type="ARBA" id="ARBA00022630"/>
    </source>
</evidence>
<evidence type="ECO:0000256" key="1">
    <source>
        <dbReference type="ARBA" id="ARBA00001974"/>
    </source>
</evidence>